<feature type="compositionally biased region" description="Polar residues" evidence="1">
    <location>
        <begin position="28"/>
        <end position="48"/>
    </location>
</feature>
<dbReference type="Proteomes" id="UP000029452">
    <property type="component" value="Unassembled WGS sequence"/>
</dbReference>
<reference evidence="2 3" key="1">
    <citation type="submission" date="2014-06" db="EMBL/GenBank/DDBJ databases">
        <title>Draft genome sequence of iron oxidizing acidophile Leptospirillum ferriphilum DSM14647.</title>
        <authorList>
            <person name="Cardenas J.P."/>
            <person name="Lazcano M."/>
            <person name="Ossandon F.J."/>
            <person name="Corbett M."/>
            <person name="Holmes D.S."/>
            <person name="Watkin E."/>
        </authorList>
    </citation>
    <scope>NUCLEOTIDE SEQUENCE [LARGE SCALE GENOMIC DNA]</scope>
    <source>
        <strain evidence="2 3">DSM 14647</strain>
    </source>
</reference>
<dbReference type="EMBL" id="JPGK01000003">
    <property type="protein sequence ID" value="KGA94311.1"/>
    <property type="molecule type" value="Genomic_DNA"/>
</dbReference>
<evidence type="ECO:0000313" key="2">
    <source>
        <dbReference type="EMBL" id="KGA94311.1"/>
    </source>
</evidence>
<proteinExistence type="predicted"/>
<protein>
    <submittedName>
        <fullName evidence="2">Uncharacterized protein</fullName>
    </submittedName>
</protein>
<feature type="region of interest" description="Disordered" evidence="1">
    <location>
        <begin position="1"/>
        <end position="48"/>
    </location>
</feature>
<evidence type="ECO:0000313" key="3">
    <source>
        <dbReference type="Proteomes" id="UP000029452"/>
    </source>
</evidence>
<dbReference type="PATRIC" id="fig|178606.4.peg.882"/>
<feature type="compositionally biased region" description="Basic and acidic residues" evidence="1">
    <location>
        <begin position="1"/>
        <end position="10"/>
    </location>
</feature>
<comment type="caution">
    <text evidence="2">The sequence shown here is derived from an EMBL/GenBank/DDBJ whole genome shotgun (WGS) entry which is preliminary data.</text>
</comment>
<gene>
    <name evidence="2" type="ORF">LptCag_1074</name>
</gene>
<sequence length="48" mass="5171">MADQEPKRTSPEPLTPCPFLEPVGLQGENESFHSVKTKSSGLSKVNGD</sequence>
<organism evidence="2 3">
    <name type="scientific">Leptospirillum ferriphilum</name>
    <dbReference type="NCBI Taxonomy" id="178606"/>
    <lineage>
        <taxon>Bacteria</taxon>
        <taxon>Pseudomonadati</taxon>
        <taxon>Nitrospirota</taxon>
        <taxon>Nitrospiria</taxon>
        <taxon>Nitrospirales</taxon>
        <taxon>Nitrospiraceae</taxon>
        <taxon>Leptospirillum</taxon>
    </lineage>
</organism>
<name>A0A094YM41_9BACT</name>
<evidence type="ECO:0000256" key="1">
    <source>
        <dbReference type="SAM" id="MobiDB-lite"/>
    </source>
</evidence>
<dbReference type="AlphaFoldDB" id="A0A094YM41"/>
<accession>A0A094YM41</accession>